<dbReference type="Proteomes" id="UP001501009">
    <property type="component" value="Unassembled WGS sequence"/>
</dbReference>
<proteinExistence type="inferred from homology"/>
<dbReference type="PANTHER" id="PTHR30036:SF7">
    <property type="entry name" value="ABC TRANSPORTER PERIPLASMIC-BINDING PROTEIN YPHF"/>
    <property type="match status" value="1"/>
</dbReference>
<dbReference type="InterPro" id="IPR028082">
    <property type="entry name" value="Peripla_BP_I"/>
</dbReference>
<comment type="subcellular location">
    <subcellularLocation>
        <location evidence="1">Cell envelope</location>
    </subcellularLocation>
</comment>
<dbReference type="Gene3D" id="3.40.50.2300">
    <property type="match status" value="2"/>
</dbReference>
<dbReference type="Pfam" id="PF13407">
    <property type="entry name" value="Peripla_BP_4"/>
    <property type="match status" value="1"/>
</dbReference>
<evidence type="ECO:0000313" key="4">
    <source>
        <dbReference type="EMBL" id="GAA3785956.1"/>
    </source>
</evidence>
<reference evidence="5" key="1">
    <citation type="journal article" date="2019" name="Int. J. Syst. Evol. Microbiol.">
        <title>The Global Catalogue of Microorganisms (GCM) 10K type strain sequencing project: providing services to taxonomists for standard genome sequencing and annotation.</title>
        <authorList>
            <consortium name="The Broad Institute Genomics Platform"/>
            <consortium name="The Broad Institute Genome Sequencing Center for Infectious Disease"/>
            <person name="Wu L."/>
            <person name="Ma J."/>
        </authorList>
    </citation>
    <scope>NUCLEOTIDE SEQUENCE [LARGE SCALE GENOMIC DNA]</scope>
    <source>
        <strain evidence="5">JCM 17138</strain>
    </source>
</reference>
<accession>A0ABP7H935</accession>
<dbReference type="EMBL" id="BAABDE010000008">
    <property type="protein sequence ID" value="GAA3785956.1"/>
    <property type="molecule type" value="Genomic_DNA"/>
</dbReference>
<evidence type="ECO:0000313" key="5">
    <source>
        <dbReference type="Proteomes" id="UP001501009"/>
    </source>
</evidence>
<sequence length="364" mass="37632">MMYDVSDVVRGLLSPFRLLGRTARCRTLMNTPPPPPAPHRAARIAALAAAVCLLAVGCSASAGTSGSGAGSVGKAGTGRLKVALLTHASQGDTFWNLVKKGAEDAAAKDNIDLTYASDPDSAGQAELVRDAVRQKVDGIAVTLAKPQAMKGPVTAAKAADIPVVGLNSGIDSWQSEGVLEFFGQDESLAGRAVGGKLDDLRARHALCVIHERGNVALEARCAGVKKAFGGKTEMLYVEGTDADATAAAITARLRQDPTIDEVVTLGAQFALDAVQSVKQSGSKARVATFDLNQDLVKAVESGDVQFAVDQQPYLQGYLAVDALWLYRTNGNTSGGGVTPVLTGPAFVTKANVASVAAFAARGTR</sequence>
<feature type="domain" description="Periplasmic binding protein" evidence="3">
    <location>
        <begin position="89"/>
        <end position="326"/>
    </location>
</feature>
<dbReference type="InterPro" id="IPR050555">
    <property type="entry name" value="Bact_Solute-Bind_Prot2"/>
</dbReference>
<evidence type="ECO:0000256" key="2">
    <source>
        <dbReference type="ARBA" id="ARBA00007639"/>
    </source>
</evidence>
<dbReference type="InterPro" id="IPR025997">
    <property type="entry name" value="SBP_2_dom"/>
</dbReference>
<comment type="similarity">
    <text evidence="2">Belongs to the bacterial solute-binding protein 2 family.</text>
</comment>
<organism evidence="4 5">
    <name type="scientific">Streptomyces coacervatus</name>
    <dbReference type="NCBI Taxonomy" id="647381"/>
    <lineage>
        <taxon>Bacteria</taxon>
        <taxon>Bacillati</taxon>
        <taxon>Actinomycetota</taxon>
        <taxon>Actinomycetes</taxon>
        <taxon>Kitasatosporales</taxon>
        <taxon>Streptomycetaceae</taxon>
        <taxon>Streptomyces</taxon>
    </lineage>
</organism>
<evidence type="ECO:0000259" key="3">
    <source>
        <dbReference type="Pfam" id="PF13407"/>
    </source>
</evidence>
<dbReference type="SUPFAM" id="SSF53822">
    <property type="entry name" value="Periplasmic binding protein-like I"/>
    <property type="match status" value="1"/>
</dbReference>
<keyword evidence="5" id="KW-1185">Reference proteome</keyword>
<name>A0ABP7H935_9ACTN</name>
<evidence type="ECO:0000256" key="1">
    <source>
        <dbReference type="ARBA" id="ARBA00004196"/>
    </source>
</evidence>
<gene>
    <name evidence="4" type="ORF">GCM10022403_020960</name>
</gene>
<protein>
    <submittedName>
        <fullName evidence="4">Substrate-binding domain-containing protein</fullName>
    </submittedName>
</protein>
<dbReference type="PANTHER" id="PTHR30036">
    <property type="entry name" value="D-XYLOSE-BINDING PERIPLASMIC PROTEIN"/>
    <property type="match status" value="1"/>
</dbReference>
<comment type="caution">
    <text evidence="4">The sequence shown here is derived from an EMBL/GenBank/DDBJ whole genome shotgun (WGS) entry which is preliminary data.</text>
</comment>